<dbReference type="RefSeq" id="WP_011372980.1">
    <property type="nucleotide sequence ID" value="NC_007575.1"/>
</dbReference>
<accession>Q30QV3</accession>
<keyword evidence="1" id="KW-0347">Helicase</keyword>
<keyword evidence="1" id="KW-0067">ATP-binding</keyword>
<proteinExistence type="predicted"/>
<dbReference type="AlphaFoldDB" id="Q30QV3"/>
<name>Q30QV3_SULDN</name>
<dbReference type="STRING" id="326298.Suden_1350"/>
<dbReference type="HOGENOM" id="CLU_1440380_0_0_7"/>
<evidence type="ECO:0000313" key="2">
    <source>
        <dbReference type="Proteomes" id="UP000002714"/>
    </source>
</evidence>
<dbReference type="eggNOG" id="COG3587">
    <property type="taxonomic scope" value="Bacteria"/>
</dbReference>
<evidence type="ECO:0000313" key="1">
    <source>
        <dbReference type="EMBL" id="ABB44628.1"/>
    </source>
</evidence>
<reference evidence="1 2" key="1">
    <citation type="journal article" date="2008" name="Appl. Environ. Microbiol.">
        <title>Genome of the epsilonproteobacterial chemolithoautotroph Sulfurimonas denitrificans.</title>
        <authorList>
            <person name="Sievert S.M."/>
            <person name="Scott K.M."/>
            <person name="Klotz M.G."/>
            <person name="Chain P.S.G."/>
            <person name="Hauser L.J."/>
            <person name="Hemp J."/>
            <person name="Huegler M."/>
            <person name="Land M."/>
            <person name="Lapidus A."/>
            <person name="Larimer F.W."/>
            <person name="Lucas S."/>
            <person name="Malfatti S.A."/>
            <person name="Meyer F."/>
            <person name="Paulsen I.T."/>
            <person name="Ren Q."/>
            <person name="Simon J."/>
            <person name="Bailey K."/>
            <person name="Diaz E."/>
            <person name="Fitzpatrick K.A."/>
            <person name="Glover B."/>
            <person name="Gwatney N."/>
            <person name="Korajkic A."/>
            <person name="Long A."/>
            <person name="Mobberley J.M."/>
            <person name="Pantry S.N."/>
            <person name="Pazder G."/>
            <person name="Peterson S."/>
            <person name="Quintanilla J.D."/>
            <person name="Sprinkle R."/>
            <person name="Stephens J."/>
            <person name="Thomas P."/>
            <person name="Vaughn R."/>
            <person name="Weber M.J."/>
            <person name="Wooten L.L."/>
        </authorList>
    </citation>
    <scope>NUCLEOTIDE SEQUENCE [LARGE SCALE GENOMIC DNA]</scope>
    <source>
        <strain evidence="2">ATCC 33889 / DSM 1251</strain>
    </source>
</reference>
<gene>
    <name evidence="1" type="ordered locus">Suden_1350</name>
</gene>
<organism evidence="1 2">
    <name type="scientific">Sulfurimonas denitrificans (strain ATCC 33889 / DSM 1251)</name>
    <name type="common">Thiomicrospira denitrificans (strain ATCC 33889 / DSM 1251)</name>
    <dbReference type="NCBI Taxonomy" id="326298"/>
    <lineage>
        <taxon>Bacteria</taxon>
        <taxon>Pseudomonadati</taxon>
        <taxon>Campylobacterota</taxon>
        <taxon>Epsilonproteobacteria</taxon>
        <taxon>Campylobacterales</taxon>
        <taxon>Sulfurimonadaceae</taxon>
        <taxon>Sulfurimonas</taxon>
    </lineage>
</organism>
<keyword evidence="2" id="KW-1185">Reference proteome</keyword>
<keyword evidence="1" id="KW-0547">Nucleotide-binding</keyword>
<dbReference type="GO" id="GO:0004386">
    <property type="term" value="F:helicase activity"/>
    <property type="evidence" value="ECO:0007669"/>
    <property type="project" value="UniProtKB-KW"/>
</dbReference>
<dbReference type="KEGG" id="tdn:Suden_1350"/>
<dbReference type="OrthoDB" id="9803459at2"/>
<dbReference type="EMBL" id="CP000153">
    <property type="protein sequence ID" value="ABB44628.1"/>
    <property type="molecule type" value="Genomic_DNA"/>
</dbReference>
<sequence>MQNSTTYIKPVVNKIYFSKVASLNMRANYALELQKTIYEKTAYPSNKGGFEKAFLEYLDTDSKVLKFIKILEFKHDFATISYFRDDGLMASYYPDFMVETDLHVHLVETKSDKDLKDVNVKQKQRATLDFVRRINSLDEELREGKTWSYLLLGETQFYSLQKSGADIDDIARSAKMNESTFSGSLFDT</sequence>
<keyword evidence="1" id="KW-0378">Hydrolase</keyword>
<protein>
    <submittedName>
        <fullName evidence="1">Type III restriction-modification enzyme, helicase subunit</fullName>
    </submittedName>
</protein>
<dbReference type="Proteomes" id="UP000002714">
    <property type="component" value="Chromosome"/>
</dbReference>